<evidence type="ECO:0000256" key="7">
    <source>
        <dbReference type="SAM" id="Phobius"/>
    </source>
</evidence>
<dbReference type="Pfam" id="PF04239">
    <property type="entry name" value="DUF421"/>
    <property type="match status" value="1"/>
</dbReference>
<dbReference type="GO" id="GO:0005886">
    <property type="term" value="C:plasma membrane"/>
    <property type="evidence" value="ECO:0007669"/>
    <property type="project" value="UniProtKB-SubCell"/>
</dbReference>
<evidence type="ECO:0000256" key="4">
    <source>
        <dbReference type="ARBA" id="ARBA00022692"/>
    </source>
</evidence>
<keyword evidence="3" id="KW-1003">Cell membrane</keyword>
<reference evidence="10 11" key="1">
    <citation type="submission" date="2020-07" db="EMBL/GenBank/DDBJ databases">
        <title>MOT database genomes.</title>
        <authorList>
            <person name="Joseph S."/>
            <person name="Aduse-Opoku J."/>
            <person name="Hashim A."/>
            <person name="Wade W."/>
            <person name="Curtis M."/>
        </authorList>
    </citation>
    <scope>NUCLEOTIDE SEQUENCE [LARGE SCALE GENOMIC DNA]</scope>
    <source>
        <strain evidence="10 11">STR</strain>
    </source>
</reference>
<evidence type="ECO:0000259" key="8">
    <source>
        <dbReference type="Pfam" id="PF04239"/>
    </source>
</evidence>
<feature type="transmembrane region" description="Helical" evidence="7">
    <location>
        <begin position="60"/>
        <end position="80"/>
    </location>
</feature>
<dbReference type="Proteomes" id="UP000589521">
    <property type="component" value="Unassembled WGS sequence"/>
</dbReference>
<dbReference type="InterPro" id="IPR023090">
    <property type="entry name" value="UPF0702_alpha/beta_dom_sf"/>
</dbReference>
<dbReference type="Gene3D" id="3.30.240.20">
    <property type="entry name" value="bsu07140 like domains"/>
    <property type="match status" value="2"/>
</dbReference>
<evidence type="ECO:0000256" key="3">
    <source>
        <dbReference type="ARBA" id="ARBA00022475"/>
    </source>
</evidence>
<evidence type="ECO:0000313" key="11">
    <source>
        <dbReference type="Proteomes" id="UP000589521"/>
    </source>
</evidence>
<dbReference type="EMBL" id="JACBXX010000166">
    <property type="protein sequence ID" value="NYS97150.1"/>
    <property type="molecule type" value="Genomic_DNA"/>
</dbReference>
<feature type="domain" description="YetF C-terminal" evidence="8">
    <location>
        <begin position="83"/>
        <end position="201"/>
    </location>
</feature>
<proteinExistence type="inferred from homology"/>
<evidence type="ECO:0000256" key="6">
    <source>
        <dbReference type="ARBA" id="ARBA00023136"/>
    </source>
</evidence>
<dbReference type="PANTHER" id="PTHR34582">
    <property type="entry name" value="UPF0702 TRANSMEMBRANE PROTEIN YCAP"/>
    <property type="match status" value="1"/>
</dbReference>
<feature type="domain" description="YetF-like N-terminal transmembrane" evidence="9">
    <location>
        <begin position="5"/>
        <end position="80"/>
    </location>
</feature>
<keyword evidence="4 7" id="KW-0812">Transmembrane</keyword>
<gene>
    <name evidence="10" type="ORF">HZY94_08180</name>
</gene>
<name>A0A7Z0M761_9STRE</name>
<keyword evidence="6 7" id="KW-0472">Membrane</keyword>
<evidence type="ECO:0000256" key="1">
    <source>
        <dbReference type="ARBA" id="ARBA00004651"/>
    </source>
</evidence>
<evidence type="ECO:0000313" key="10">
    <source>
        <dbReference type="EMBL" id="NYS97150.1"/>
    </source>
</evidence>
<comment type="similarity">
    <text evidence="2">Belongs to the UPF0702 family.</text>
</comment>
<evidence type="ECO:0000259" key="9">
    <source>
        <dbReference type="Pfam" id="PF20730"/>
    </source>
</evidence>
<keyword evidence="5 7" id="KW-1133">Transmembrane helix</keyword>
<sequence length="212" mass="23608">MNTLYLDTTIKLAIGLLTLIIVINISGKSNLAPNSATDQIQNYVLGGIIGGVIYNPSITLLQYVIILMIWTILVLCLKWLKTHNHTIKQIIDGQPRVLIQKGQVDVEACRTAGLTAADLTLKLRGQGIFRMADVKRAVLEQNGQLIVVQAGEANPKYPVITDGVVQIDILELLEKDPDWLQEELRQLGYDDHSQIFLAEYDQGQLNIITYES</sequence>
<evidence type="ECO:0000256" key="5">
    <source>
        <dbReference type="ARBA" id="ARBA00022989"/>
    </source>
</evidence>
<dbReference type="PANTHER" id="PTHR34582:SF6">
    <property type="entry name" value="UPF0702 TRANSMEMBRANE PROTEIN YCAP"/>
    <property type="match status" value="1"/>
</dbReference>
<comment type="caution">
    <text evidence="10">The sequence shown here is derived from an EMBL/GenBank/DDBJ whole genome shotgun (WGS) entry which is preliminary data.</text>
</comment>
<dbReference type="InterPro" id="IPR007353">
    <property type="entry name" value="DUF421"/>
</dbReference>
<dbReference type="AlphaFoldDB" id="A0A7Z0M761"/>
<protein>
    <submittedName>
        <fullName evidence="10">DUF421 domain-containing protein</fullName>
    </submittedName>
</protein>
<evidence type="ECO:0000256" key="2">
    <source>
        <dbReference type="ARBA" id="ARBA00006448"/>
    </source>
</evidence>
<dbReference type="RefSeq" id="WP_179925753.1">
    <property type="nucleotide sequence ID" value="NZ_JACBXX010000166.1"/>
</dbReference>
<comment type="subcellular location">
    <subcellularLocation>
        <location evidence="1">Cell membrane</location>
        <topology evidence="1">Multi-pass membrane protein</topology>
    </subcellularLocation>
</comment>
<accession>A0A7Z0M761</accession>
<feature type="transmembrane region" description="Helical" evidence="7">
    <location>
        <begin position="9"/>
        <end position="27"/>
    </location>
</feature>
<organism evidence="10 11">
    <name type="scientific">Streptococcus danieliae</name>
    <dbReference type="NCBI Taxonomy" id="747656"/>
    <lineage>
        <taxon>Bacteria</taxon>
        <taxon>Bacillati</taxon>
        <taxon>Bacillota</taxon>
        <taxon>Bacilli</taxon>
        <taxon>Lactobacillales</taxon>
        <taxon>Streptococcaceae</taxon>
        <taxon>Streptococcus</taxon>
    </lineage>
</organism>
<dbReference type="Pfam" id="PF20730">
    <property type="entry name" value="YetF_N"/>
    <property type="match status" value="1"/>
</dbReference>
<dbReference type="InterPro" id="IPR048454">
    <property type="entry name" value="YetF_N"/>
</dbReference>